<dbReference type="AlphaFoldDB" id="A0A9Q8UUL5"/>
<protein>
    <submittedName>
        <fullName evidence="2">Uncharacterized protein</fullName>
    </submittedName>
</protein>
<feature type="region of interest" description="Disordered" evidence="1">
    <location>
        <begin position="1"/>
        <end position="23"/>
    </location>
</feature>
<evidence type="ECO:0000313" key="3">
    <source>
        <dbReference type="Proteomes" id="UP000756132"/>
    </source>
</evidence>
<gene>
    <name evidence="2" type="ORF">CLAFUR5_12369</name>
</gene>
<sequence length="213" mass="23933">MTSPLARQASPPPGLGAAAGSNDGLPKWLNKVPGRNLKGARAIFEAFLQKHESGIHLGPIVPLPVRRLKRLESQLTPRQIADLPLAAKKAQVIFRSEKEARKATIADLKEKVTQESMANLYLGLPSVTDPNDICDFEDREYRRRIESAPAWNRPLLPYLPPTNSEGSWQSMNTEALRVYQDEDEHRARMKAIHMYDESDDESEDRPDSGIGRR</sequence>
<evidence type="ECO:0000313" key="2">
    <source>
        <dbReference type="EMBL" id="UJO23033.1"/>
    </source>
</evidence>
<name>A0A9Q8UUL5_PASFU</name>
<organism evidence="2 3">
    <name type="scientific">Passalora fulva</name>
    <name type="common">Tomato leaf mold</name>
    <name type="synonym">Cladosporium fulvum</name>
    <dbReference type="NCBI Taxonomy" id="5499"/>
    <lineage>
        <taxon>Eukaryota</taxon>
        <taxon>Fungi</taxon>
        <taxon>Dikarya</taxon>
        <taxon>Ascomycota</taxon>
        <taxon>Pezizomycotina</taxon>
        <taxon>Dothideomycetes</taxon>
        <taxon>Dothideomycetidae</taxon>
        <taxon>Mycosphaerellales</taxon>
        <taxon>Mycosphaerellaceae</taxon>
        <taxon>Fulvia</taxon>
    </lineage>
</organism>
<dbReference type="GeneID" id="71992247"/>
<dbReference type="RefSeq" id="XP_047767399.1">
    <property type="nucleotide sequence ID" value="XM_047911517.1"/>
</dbReference>
<evidence type="ECO:0000256" key="1">
    <source>
        <dbReference type="SAM" id="MobiDB-lite"/>
    </source>
</evidence>
<keyword evidence="3" id="KW-1185">Reference proteome</keyword>
<dbReference type="Proteomes" id="UP000756132">
    <property type="component" value="Chromosome 10"/>
</dbReference>
<dbReference type="KEGG" id="ffu:CLAFUR5_12369"/>
<dbReference type="EMBL" id="CP090172">
    <property type="protein sequence ID" value="UJO23033.1"/>
    <property type="molecule type" value="Genomic_DNA"/>
</dbReference>
<proteinExistence type="predicted"/>
<reference evidence="2" key="1">
    <citation type="submission" date="2021-12" db="EMBL/GenBank/DDBJ databases">
        <authorList>
            <person name="Zaccaron A."/>
            <person name="Stergiopoulos I."/>
        </authorList>
    </citation>
    <scope>NUCLEOTIDE SEQUENCE</scope>
    <source>
        <strain evidence="2">Race5_Kim</strain>
    </source>
</reference>
<reference evidence="2" key="2">
    <citation type="journal article" date="2022" name="Microb. Genom.">
        <title>A chromosome-scale genome assembly of the tomato pathogen Cladosporium fulvum reveals a compartmentalized genome architecture and the presence of a dispensable chromosome.</title>
        <authorList>
            <person name="Zaccaron A.Z."/>
            <person name="Chen L.H."/>
            <person name="Samaras A."/>
            <person name="Stergiopoulos I."/>
        </authorList>
    </citation>
    <scope>NUCLEOTIDE SEQUENCE</scope>
    <source>
        <strain evidence="2">Race5_Kim</strain>
    </source>
</reference>
<feature type="region of interest" description="Disordered" evidence="1">
    <location>
        <begin position="188"/>
        <end position="213"/>
    </location>
</feature>
<accession>A0A9Q8UUL5</accession>